<keyword evidence="2" id="KW-0732">Signal</keyword>
<organism evidence="4 5">
    <name type="scientific">Clostridium cochlearium</name>
    <dbReference type="NCBI Taxonomy" id="1494"/>
    <lineage>
        <taxon>Bacteria</taxon>
        <taxon>Bacillati</taxon>
        <taxon>Bacillota</taxon>
        <taxon>Clostridia</taxon>
        <taxon>Eubacteriales</taxon>
        <taxon>Clostridiaceae</taxon>
        <taxon>Clostridium</taxon>
    </lineage>
</organism>
<evidence type="ECO:0000313" key="4">
    <source>
        <dbReference type="EMBL" id="NOH15828.1"/>
    </source>
</evidence>
<dbReference type="Gene3D" id="3.40.50.12090">
    <property type="match status" value="2"/>
</dbReference>
<dbReference type="InterPro" id="IPR051922">
    <property type="entry name" value="Bact_Sporulation_Assoc"/>
</dbReference>
<dbReference type="SUPFAM" id="SSF48239">
    <property type="entry name" value="Terpenoid cyclases/Protein prenyltransferases"/>
    <property type="match status" value="1"/>
</dbReference>
<evidence type="ECO:0000313" key="5">
    <source>
        <dbReference type="Proteomes" id="UP000528432"/>
    </source>
</evidence>
<dbReference type="Pfam" id="PF04122">
    <property type="entry name" value="CW_binding_2"/>
    <property type="match status" value="3"/>
</dbReference>
<name>A0A7Y3V6Z6_CLOCO</name>
<feature type="domain" description="Atrophied bacterial Ig" evidence="3">
    <location>
        <begin position="1138"/>
        <end position="1225"/>
    </location>
</feature>
<dbReference type="EMBL" id="JABFIF010000007">
    <property type="protein sequence ID" value="NOH15828.1"/>
    <property type="molecule type" value="Genomic_DNA"/>
</dbReference>
<proteinExistence type="predicted"/>
<comment type="caution">
    <text evidence="4">The sequence shown here is derived from an EMBL/GenBank/DDBJ whole genome shotgun (WGS) entry which is preliminary data.</text>
</comment>
<feature type="region of interest" description="Disordered" evidence="1">
    <location>
        <begin position="332"/>
        <end position="358"/>
    </location>
</feature>
<dbReference type="Pfam" id="PF20578">
    <property type="entry name" value="aBig_2"/>
    <property type="match status" value="6"/>
</dbReference>
<dbReference type="PANTHER" id="PTHR30032">
    <property type="entry name" value="N-ACETYLMURAMOYL-L-ALANINE AMIDASE-RELATED"/>
    <property type="match status" value="1"/>
</dbReference>
<dbReference type="InterPro" id="IPR046780">
    <property type="entry name" value="aBig_2"/>
</dbReference>
<dbReference type="Gene3D" id="1.20.1270.70">
    <property type="entry name" value="Designed single chain three-helix bundle"/>
    <property type="match status" value="2"/>
</dbReference>
<evidence type="ECO:0000256" key="2">
    <source>
        <dbReference type="SAM" id="SignalP"/>
    </source>
</evidence>
<dbReference type="RefSeq" id="WP_171303209.1">
    <property type="nucleotide sequence ID" value="NZ_JABFIF010000007.1"/>
</dbReference>
<feature type="domain" description="Atrophied bacterial Ig" evidence="3">
    <location>
        <begin position="575"/>
        <end position="649"/>
    </location>
</feature>
<dbReference type="InterPro" id="IPR008930">
    <property type="entry name" value="Terpenoid_cyclase/PrenylTrfase"/>
</dbReference>
<accession>A0A7Y3V6Z6</accession>
<feature type="chain" id="PRO_5031565857" description="Atrophied bacterial Ig domain-containing protein" evidence="2">
    <location>
        <begin position="30"/>
        <end position="1930"/>
    </location>
</feature>
<dbReference type="Proteomes" id="UP000528432">
    <property type="component" value="Unassembled WGS sequence"/>
</dbReference>
<sequence>MKRKLVSKVALTLLTTTVCTLTLATNIFAKNEHKRIYGQNRIETSIKISEEGWKDGSKVVVIAQGYNYADALCASPLAKKYNAPIILTASSKLDENAIKELKRLNVNRVFITGGKAVVSEEIEKQLKSLNIKDIKRLYGQNRYETSLEVAKELGDSKEVFITSGNGYADSLSVAPIAAKKGAPILFADKSSLKDSVKKYIDTINPNKIYIIGGQGVITDNAVKGIKNPERISGKDRFETNKNVLSRFKNELKFDNIYVVQGAGPKGNEFADALSCSALAAQEDAPILLTYNGINQNLKNFVKENLKDSSKLIAIGGEKIVPSKIMNEIRNNSNDKQKEDSKHSSSSSSSSSSSGDSSSKLLEKNKEFNISSDNNKINIILQNELASEVTITVYNKDNYLSYIGQSILTNGKTSFNTKLDDGKYYGYYKFVKHNKKRIEFEVCNGKVKQKEVKEIKNQGNLIPTIVDAEALTLDVILNKNVSKNEIYTDLNLPTKGSNGSNICWESNDELVIDNLGKVNRRNVGDKDKKITLTATISKDKQPKQIKKFVFTVKSYGIDAIEVEKVKKQINFNLIKLNNHSNDNITTDLNLITNKNGVKITWSSSKPDVVTNYGKVNRPSFGKSDVKVELTATITRGNVCDNIVIKLVVKANTSEESILPHDTKLLEIKDTDLEFDHIDLPKVGKNGSIITWQSSNPKVISSNGEISRQDIKEPSIEVQLTATLKYNEQTQTKVFNLKVLSIKESVKKSFLSVSKIKNINYDNQIEALKDVKEIRNIIKTVKKYGWKDSDIEAIDGYDKYISAENKLKNLPKEITISIIGARDDNNIIKYDVEDFFAKSKIKISKEETTLGDILNKINEVANLDFNGYSSASIKGLAKDTVQGYVWKYYINGSNVGGSNLKEDLMLDMGDVIKIAYVMENDDIQYNSKYDTPIDTNAPINYDFVDRVKADQYNLSIEDILVDNKDKYNIIHDLKLLSKGKNGSDIEWTSSNADVISTDGKVTRPSGMSSDISVTLTAEVQEFLKPSLYKKFTVIVKAKEIEQDKKTITFAKELLDLGDLSEVKSDIKLPTHGFKNVRISWTSDNEKLITSHGKVTRPNSNKSDEIVNLTATLKIGDMVEEKVFTAKVKAFQKQGTDAVTIDKTNLTFDNIKGLNDSEKNIKYDLVLPLKGEEGSTIKWSSSPKGFIDNNGKVNRPEVADKDQLVDLKAVISKDGHTEELTFKLEIKKKSKEEVKKLNAEKELESILDAKDINVENRYSVISHIEKVEKLIDKSQEAGYPADKLKGYNRLLEAKEKLEKLPVEVTFSIIGAKIENEKIIERTWFMPKKKLLVPKGASVSDITMAMLENRDIQKGEGPTYIPRIMGIGQGDAGRFSGWIYQGTGIDTDSPASDSFPKQGSVINWLFVGEGPASNSYDNWGYDKPFDEKKEIDINFVKPIDKTKLNNKIKEAELLKQENYRQFSVWKGTWEKMQQALAVAKEVSKLPYPVECEIESAYNDLKLAINNLELIEPDKLDLKEEIDNLRNKKESDYIFGWTELQNSLNNAIAVYEDIYATQNNIDAILVDLRSSVKYLVKVNGVNKNELFKEIERASIFDPYNYSYLKYNEMKKALVAAKVVAENVNAKQEEVDYVVANLKRQIRDLEPCDDYEDLNKVMYIAAKDYINTSEDWKVMDMNLFGMGDKVDEVKCIQNARNIISSSWSSITDLERVAIALTSMGFDVRETTTKDKKCINLIEKIMNSDMKGSTNNAAIFGLIAIDSGNYDIPNGTKNTRESLVKLILSRQNDDGGWPLYDGASDIDISAMALSALAPYFHNGDSEVVEAVNKGLIYLESALKEAGLYDFPDEDEGNSNSISMAIIAYTALGKNIDRLDWLMMNLNTYITEDNKLGFKDSQKANDLSTEQGFRALIAYRNFKDRNLDSYSPYYFNVPNRKM</sequence>
<dbReference type="PANTHER" id="PTHR30032:SF8">
    <property type="entry name" value="GERMINATION-SPECIFIC N-ACETYLMURAMOYL-L-ALANINE AMIDASE"/>
    <property type="match status" value="1"/>
</dbReference>
<dbReference type="InterPro" id="IPR007253">
    <property type="entry name" value="Cell_wall-bd_2"/>
</dbReference>
<feature type="domain" description="Atrophied bacterial Ig" evidence="3">
    <location>
        <begin position="945"/>
        <end position="1035"/>
    </location>
</feature>
<feature type="compositionally biased region" description="Low complexity" evidence="1">
    <location>
        <begin position="343"/>
        <end position="358"/>
    </location>
</feature>
<gene>
    <name evidence="4" type="ORF">HMJ28_05375</name>
</gene>
<evidence type="ECO:0000256" key="1">
    <source>
        <dbReference type="SAM" id="MobiDB-lite"/>
    </source>
</evidence>
<feature type="compositionally biased region" description="Basic and acidic residues" evidence="1">
    <location>
        <begin position="332"/>
        <end position="342"/>
    </location>
</feature>
<reference evidence="4 5" key="1">
    <citation type="submission" date="2020-05" db="EMBL/GenBank/DDBJ databases">
        <title>Draft genome sequence of Clostridium cochlearium strain AGROS13 isolated from a sheep dairy farm in New Zealand.</title>
        <authorList>
            <person name="Gupta T.B."/>
            <person name="Jauregui R."/>
            <person name="Risson A.N."/>
            <person name="Brightwell G."/>
            <person name="Maclean P."/>
        </authorList>
    </citation>
    <scope>NUCLEOTIDE SEQUENCE [LARGE SCALE GENOMIC DNA]</scope>
    <source>
        <strain evidence="4 5">AGROS13</strain>
    </source>
</reference>
<dbReference type="CDD" id="cd00688">
    <property type="entry name" value="ISOPREN_C2_like"/>
    <property type="match status" value="1"/>
</dbReference>
<feature type="domain" description="Atrophied bacterial Ig" evidence="3">
    <location>
        <begin position="1048"/>
        <end position="1127"/>
    </location>
</feature>
<feature type="signal peptide" evidence="2">
    <location>
        <begin position="1"/>
        <end position="29"/>
    </location>
</feature>
<dbReference type="Gene3D" id="1.50.10.20">
    <property type="match status" value="1"/>
</dbReference>
<feature type="domain" description="Atrophied bacterial Ig" evidence="3">
    <location>
        <begin position="466"/>
        <end position="552"/>
    </location>
</feature>
<protein>
    <recommendedName>
        <fullName evidence="3">Atrophied bacterial Ig domain-containing protein</fullName>
    </recommendedName>
</protein>
<evidence type="ECO:0000259" key="3">
    <source>
        <dbReference type="Pfam" id="PF20578"/>
    </source>
</evidence>
<feature type="domain" description="Atrophied bacterial Ig" evidence="3">
    <location>
        <begin position="673"/>
        <end position="738"/>
    </location>
</feature>
<dbReference type="Gene3D" id="1.20.1270.90">
    <property type="entry name" value="AF1782-like"/>
    <property type="match status" value="1"/>
</dbReference>